<evidence type="ECO:0000313" key="2">
    <source>
        <dbReference type="EMBL" id="ASE99852.1"/>
    </source>
</evidence>
<keyword evidence="1" id="KW-0812">Transmembrane</keyword>
<reference evidence="2" key="1">
    <citation type="submission" date="2016-10" db="EMBL/GenBank/DDBJ databases">
        <authorList>
            <person name="Varghese N."/>
        </authorList>
    </citation>
    <scope>NUCLEOTIDE SEQUENCE</scope>
</reference>
<organism evidence="2">
    <name type="scientific">uncultured virus</name>
    <dbReference type="NCBI Taxonomy" id="340016"/>
    <lineage>
        <taxon>Viruses</taxon>
        <taxon>environmental samples</taxon>
    </lineage>
</organism>
<feature type="transmembrane region" description="Helical" evidence="1">
    <location>
        <begin position="52"/>
        <end position="73"/>
    </location>
</feature>
<feature type="transmembrane region" description="Helical" evidence="1">
    <location>
        <begin position="20"/>
        <end position="40"/>
    </location>
</feature>
<keyword evidence="1" id="KW-0472">Membrane</keyword>
<name>A0A218MKQ9_9VIRU</name>
<protein>
    <submittedName>
        <fullName evidence="2">Uncharacterized protein</fullName>
    </submittedName>
</protein>
<reference evidence="2" key="2">
    <citation type="journal article" date="2017" name="Nat. Commun.">
        <title>Single-virus genomics reveals hidden cosmopolitan and abundant viruses.</title>
        <authorList>
            <person name="Martinez-Hernandez F."/>
            <person name="Fornas O."/>
            <person name="Lluesma Gomez M."/>
            <person name="Bolduc B."/>
            <person name="de la Cruz Pena M.J."/>
            <person name="Martinez J.M."/>
            <person name="Anton J."/>
            <person name="Gasol J.M."/>
            <person name="Rosselli R."/>
            <person name="Rodriguez-Valera F."/>
            <person name="Sullivan M.B."/>
            <person name="Acinas S.G."/>
            <person name="Martinez-Garcia M."/>
        </authorList>
    </citation>
    <scope>NUCLEOTIDE SEQUENCE</scope>
</reference>
<evidence type="ECO:0000256" key="1">
    <source>
        <dbReference type="SAM" id="Phobius"/>
    </source>
</evidence>
<proteinExistence type="predicted"/>
<keyword evidence="1" id="KW-1133">Transmembrane helix</keyword>
<dbReference type="EMBL" id="KY052800">
    <property type="protein sequence ID" value="ASE99852.1"/>
    <property type="molecule type" value="Genomic_DNA"/>
</dbReference>
<accession>A0A218MKQ9</accession>
<sequence>MKNIKNTDVINQGDGLPDWMQFTITLLMFGLFSWVLYLLFHPTLVLDEKHRDLLNILLGGFIAMFGKVIDFWFKQGNKKQGEIKNEK</sequence>